<gene>
    <name evidence="1" type="ORF">JAAARDRAFT_210978</name>
</gene>
<proteinExistence type="predicted"/>
<evidence type="ECO:0000313" key="2">
    <source>
        <dbReference type="Proteomes" id="UP000027265"/>
    </source>
</evidence>
<protein>
    <submittedName>
        <fullName evidence="1">Uncharacterized protein</fullName>
    </submittedName>
</protein>
<accession>A0A067PMZ7</accession>
<name>A0A067PMZ7_9AGAM</name>
<dbReference type="EMBL" id="KL197746">
    <property type="protein sequence ID" value="KDQ51696.1"/>
    <property type="molecule type" value="Genomic_DNA"/>
</dbReference>
<dbReference type="Proteomes" id="UP000027265">
    <property type="component" value="Unassembled WGS sequence"/>
</dbReference>
<dbReference type="InParanoid" id="A0A067PMZ7"/>
<keyword evidence="2" id="KW-1185">Reference proteome</keyword>
<organism evidence="1 2">
    <name type="scientific">Jaapia argillacea MUCL 33604</name>
    <dbReference type="NCBI Taxonomy" id="933084"/>
    <lineage>
        <taxon>Eukaryota</taxon>
        <taxon>Fungi</taxon>
        <taxon>Dikarya</taxon>
        <taxon>Basidiomycota</taxon>
        <taxon>Agaricomycotina</taxon>
        <taxon>Agaricomycetes</taxon>
        <taxon>Agaricomycetidae</taxon>
        <taxon>Jaapiales</taxon>
        <taxon>Jaapiaceae</taxon>
        <taxon>Jaapia</taxon>
    </lineage>
</organism>
<reference evidence="2" key="1">
    <citation type="journal article" date="2014" name="Proc. Natl. Acad. Sci. U.S.A.">
        <title>Extensive sampling of basidiomycete genomes demonstrates inadequacy of the white-rot/brown-rot paradigm for wood decay fungi.</title>
        <authorList>
            <person name="Riley R."/>
            <person name="Salamov A.A."/>
            <person name="Brown D.W."/>
            <person name="Nagy L.G."/>
            <person name="Floudas D."/>
            <person name="Held B.W."/>
            <person name="Levasseur A."/>
            <person name="Lombard V."/>
            <person name="Morin E."/>
            <person name="Otillar R."/>
            <person name="Lindquist E.A."/>
            <person name="Sun H."/>
            <person name="LaButti K.M."/>
            <person name="Schmutz J."/>
            <person name="Jabbour D."/>
            <person name="Luo H."/>
            <person name="Baker S.E."/>
            <person name="Pisabarro A.G."/>
            <person name="Walton J.D."/>
            <person name="Blanchette R.A."/>
            <person name="Henrissat B."/>
            <person name="Martin F."/>
            <person name="Cullen D."/>
            <person name="Hibbett D.S."/>
            <person name="Grigoriev I.V."/>
        </authorList>
    </citation>
    <scope>NUCLEOTIDE SEQUENCE [LARGE SCALE GENOMIC DNA]</scope>
    <source>
        <strain evidence="2">MUCL 33604</strain>
    </source>
</reference>
<sequence>MAHTTEDCRGWTSYPEGLFENWISNDFSGLWGSGGSAGQVALNMFDLGLRGKFSDLVTYKDRDILWSWMHNQVHRGTSDLQVRVVFLRDLPLDVLKMIGTRYIIQDMSFFHVSAEPKSAFVRKG</sequence>
<dbReference type="AlphaFoldDB" id="A0A067PMZ7"/>
<evidence type="ECO:0000313" key="1">
    <source>
        <dbReference type="EMBL" id="KDQ51696.1"/>
    </source>
</evidence>
<dbReference type="HOGENOM" id="CLU_2004256_0_0_1"/>